<dbReference type="HOGENOM" id="CLU_1860227_0_0_1"/>
<dbReference type="AlphaFoldDB" id="T1H1C4"/>
<keyword evidence="3" id="KW-1185">Reference proteome</keyword>
<sequence>AKHSDDQPDDETLIRETQAALKSLSGSWSDTRSSLYRLNDQDENPQFQNLFEEQKHQKYDNRSLLSLKRDSDSFMYFPRQKENDQDRVNSQNDFDGCSDKRRIPFSQASAFKPPSDVKRLTPMPYSYSYSGDSGSAFI</sequence>
<reference evidence="3" key="1">
    <citation type="submission" date="2013-02" db="EMBL/GenBank/DDBJ databases">
        <authorList>
            <person name="Hughes D."/>
        </authorList>
    </citation>
    <scope>NUCLEOTIDE SEQUENCE</scope>
    <source>
        <strain>Durham</strain>
        <strain evidence="3">NC isolate 2 -- Noor lab</strain>
    </source>
</reference>
<dbReference type="EMBL" id="CAQQ02378515">
    <property type="status" value="NOT_ANNOTATED_CDS"/>
    <property type="molecule type" value="Genomic_DNA"/>
</dbReference>
<evidence type="ECO:0000313" key="3">
    <source>
        <dbReference type="Proteomes" id="UP000015102"/>
    </source>
</evidence>
<accession>T1H1C4</accession>
<proteinExistence type="predicted"/>
<dbReference type="Proteomes" id="UP000015102">
    <property type="component" value="Unassembled WGS sequence"/>
</dbReference>
<evidence type="ECO:0000256" key="1">
    <source>
        <dbReference type="SAM" id="MobiDB-lite"/>
    </source>
</evidence>
<feature type="region of interest" description="Disordered" evidence="1">
    <location>
        <begin position="78"/>
        <end position="138"/>
    </location>
</feature>
<dbReference type="EnsemblMetazoa" id="MESCA009983-RA">
    <property type="protein sequence ID" value="MESCA009983-PA"/>
    <property type="gene ID" value="MESCA009983"/>
</dbReference>
<dbReference type="STRING" id="36166.T1H1C4"/>
<name>T1H1C4_MEGSC</name>
<evidence type="ECO:0000313" key="2">
    <source>
        <dbReference type="EnsemblMetazoa" id="MESCA009983-PA"/>
    </source>
</evidence>
<organism evidence="2 3">
    <name type="scientific">Megaselia scalaris</name>
    <name type="common">Humpbacked fly</name>
    <name type="synonym">Phora scalaris</name>
    <dbReference type="NCBI Taxonomy" id="36166"/>
    <lineage>
        <taxon>Eukaryota</taxon>
        <taxon>Metazoa</taxon>
        <taxon>Ecdysozoa</taxon>
        <taxon>Arthropoda</taxon>
        <taxon>Hexapoda</taxon>
        <taxon>Insecta</taxon>
        <taxon>Pterygota</taxon>
        <taxon>Neoptera</taxon>
        <taxon>Endopterygota</taxon>
        <taxon>Diptera</taxon>
        <taxon>Brachycera</taxon>
        <taxon>Muscomorpha</taxon>
        <taxon>Platypezoidea</taxon>
        <taxon>Phoridae</taxon>
        <taxon>Megaseliini</taxon>
        <taxon>Megaselia</taxon>
    </lineage>
</organism>
<feature type="compositionally biased region" description="Low complexity" evidence="1">
    <location>
        <begin position="125"/>
        <end position="138"/>
    </location>
</feature>
<reference evidence="2" key="2">
    <citation type="submission" date="2015-06" db="UniProtKB">
        <authorList>
            <consortium name="EnsemblMetazoa"/>
        </authorList>
    </citation>
    <scope>IDENTIFICATION</scope>
</reference>
<protein>
    <submittedName>
        <fullName evidence="2">Uncharacterized protein</fullName>
    </submittedName>
</protein>